<evidence type="ECO:0000256" key="1">
    <source>
        <dbReference type="SAM" id="MobiDB-lite"/>
    </source>
</evidence>
<sequence>MPSSPRTPRIAIALRFAPSACASGLLRTSMAEAGAEGGGPSGTARRRSWRSAACARGARVAVRQHGPGPVGGRGAVRGVRGEEKLVSGVFRRAGGGGPGWRTECRGCEEAVAAEVWVVGESGAVLRERVEIAAKEKGSRRRRTTLGLGFRSKLEEIPEESDGCKGGADDQEEEEGRRSDSEVVGSDGWDRREEEGIEGGDWGLEMEMEGVRWAVDVGIWMVCLGVGLLVSRASARSFSRKRLF</sequence>
<evidence type="ECO:0000313" key="3">
    <source>
        <dbReference type="EMBL" id="CAD1846619.1"/>
    </source>
</evidence>
<accession>A0A6V7QTZ7</accession>
<reference evidence="3" key="1">
    <citation type="submission" date="2020-07" db="EMBL/GenBank/DDBJ databases">
        <authorList>
            <person name="Lin J."/>
        </authorList>
    </citation>
    <scope>NUCLEOTIDE SEQUENCE</scope>
</reference>
<proteinExistence type="predicted"/>
<feature type="transmembrane region" description="Helical" evidence="2">
    <location>
        <begin position="216"/>
        <end position="234"/>
    </location>
</feature>
<evidence type="ECO:0000256" key="2">
    <source>
        <dbReference type="SAM" id="Phobius"/>
    </source>
</evidence>
<name>A0A6V7QTZ7_ANACO</name>
<dbReference type="PANTHER" id="PTHR37244:SF1">
    <property type="entry name" value="NADP-SPECIFIC GLUTAMATE DEHYDROGENASE"/>
    <property type="match status" value="1"/>
</dbReference>
<dbReference type="AlphaFoldDB" id="A0A6V7QTZ7"/>
<gene>
    <name evidence="3" type="ORF">CB5_LOCUS29830</name>
</gene>
<dbReference type="EMBL" id="CAJEUB010000020">
    <property type="protein sequence ID" value="CAD1846619.1"/>
    <property type="molecule type" value="Genomic_DNA"/>
</dbReference>
<dbReference type="PANTHER" id="PTHR37244">
    <property type="entry name" value="NADP-SPECIFIC GLUTAMATE DEHYDROGENASE"/>
    <property type="match status" value="1"/>
</dbReference>
<keyword evidence="2" id="KW-1133">Transmembrane helix</keyword>
<feature type="region of interest" description="Disordered" evidence="1">
    <location>
        <begin position="156"/>
        <end position="196"/>
    </location>
</feature>
<keyword evidence="2" id="KW-0472">Membrane</keyword>
<organism evidence="3">
    <name type="scientific">Ananas comosus var. bracteatus</name>
    <name type="common">red pineapple</name>
    <dbReference type="NCBI Taxonomy" id="296719"/>
    <lineage>
        <taxon>Eukaryota</taxon>
        <taxon>Viridiplantae</taxon>
        <taxon>Streptophyta</taxon>
        <taxon>Embryophyta</taxon>
        <taxon>Tracheophyta</taxon>
        <taxon>Spermatophyta</taxon>
        <taxon>Magnoliopsida</taxon>
        <taxon>Liliopsida</taxon>
        <taxon>Poales</taxon>
        <taxon>Bromeliaceae</taxon>
        <taxon>Bromelioideae</taxon>
        <taxon>Ananas</taxon>
    </lineage>
</organism>
<keyword evidence="2" id="KW-0812">Transmembrane</keyword>
<protein>
    <submittedName>
        <fullName evidence="3">Uncharacterized protein</fullName>
    </submittedName>
</protein>